<reference evidence="3" key="1">
    <citation type="journal article" date="2021" name="Proc. Natl. Acad. Sci. U.S.A.">
        <title>Three genomes in the algal genus Volvox reveal the fate of a haploid sex-determining region after a transition to homothallism.</title>
        <authorList>
            <person name="Yamamoto K."/>
            <person name="Hamaji T."/>
            <person name="Kawai-Toyooka H."/>
            <person name="Matsuzaki R."/>
            <person name="Takahashi F."/>
            <person name="Nishimura Y."/>
            <person name="Kawachi M."/>
            <person name="Noguchi H."/>
            <person name="Minakuchi Y."/>
            <person name="Umen J.G."/>
            <person name="Toyoda A."/>
            <person name="Nozaki H."/>
        </authorList>
    </citation>
    <scope>NUCLEOTIDE SEQUENCE</scope>
    <source>
        <strain evidence="3">NIES-3780</strain>
    </source>
</reference>
<dbReference type="SMART" id="SM00513">
    <property type="entry name" value="SAP"/>
    <property type="match status" value="1"/>
</dbReference>
<keyword evidence="4" id="KW-1185">Reference proteome</keyword>
<evidence type="ECO:0000256" key="1">
    <source>
        <dbReference type="SAM" id="MobiDB-lite"/>
    </source>
</evidence>
<dbReference type="PROSITE" id="PS50800">
    <property type="entry name" value="SAP"/>
    <property type="match status" value="1"/>
</dbReference>
<dbReference type="InterPro" id="IPR003034">
    <property type="entry name" value="SAP_dom"/>
</dbReference>
<feature type="region of interest" description="Disordered" evidence="1">
    <location>
        <begin position="78"/>
        <end position="115"/>
    </location>
</feature>
<evidence type="ECO:0000313" key="3">
    <source>
        <dbReference type="EMBL" id="GIL63704.1"/>
    </source>
</evidence>
<comment type="caution">
    <text evidence="3">The sequence shown here is derived from an EMBL/GenBank/DDBJ whole genome shotgun (WGS) entry which is preliminary data.</text>
</comment>
<dbReference type="EMBL" id="BNCO01000059">
    <property type="protein sequence ID" value="GIL63704.1"/>
    <property type="molecule type" value="Genomic_DNA"/>
</dbReference>
<accession>A0A8J4F6Y1</accession>
<evidence type="ECO:0000313" key="4">
    <source>
        <dbReference type="Proteomes" id="UP000747399"/>
    </source>
</evidence>
<gene>
    <name evidence="3" type="ORF">Vafri_17593</name>
</gene>
<feature type="domain" description="SAP" evidence="2">
    <location>
        <begin position="127"/>
        <end position="161"/>
    </location>
</feature>
<dbReference type="Pfam" id="PF10172">
    <property type="entry name" value="DDA1"/>
    <property type="match status" value="1"/>
</dbReference>
<dbReference type="AlphaFoldDB" id="A0A8J4F6Y1"/>
<feature type="non-terminal residue" evidence="3">
    <location>
        <position position="1"/>
    </location>
</feature>
<proteinExistence type="predicted"/>
<evidence type="ECO:0000259" key="2">
    <source>
        <dbReference type="PROSITE" id="PS50800"/>
    </source>
</evidence>
<sequence>YKKMLADLDNLPTRRLSSCNAAFRTNPYTYVCVHDTQPPEGQIIKTDQSTYALLRIVKKREPLGNVIKKGASVKDVKRPLEQASAVGTDERPTKKANTGSTNGAAKANLPAGSSQHPVTAILTADEMKAKTIPQLKELLRARCLPVSGTKDELIRRLVDHQRANKYK</sequence>
<dbReference type="SUPFAM" id="SSF68906">
    <property type="entry name" value="SAP domain"/>
    <property type="match status" value="1"/>
</dbReference>
<dbReference type="InterPro" id="IPR018276">
    <property type="entry name" value="DDA1_dom"/>
</dbReference>
<name>A0A8J4F6Y1_9CHLO</name>
<dbReference type="Pfam" id="PF02037">
    <property type="entry name" value="SAP"/>
    <property type="match status" value="1"/>
</dbReference>
<dbReference type="Gene3D" id="1.10.720.30">
    <property type="entry name" value="SAP domain"/>
    <property type="match status" value="1"/>
</dbReference>
<dbReference type="InterPro" id="IPR036361">
    <property type="entry name" value="SAP_dom_sf"/>
</dbReference>
<protein>
    <recommendedName>
        <fullName evidence="2">SAP domain-containing protein</fullName>
    </recommendedName>
</protein>
<organism evidence="3 4">
    <name type="scientific">Volvox africanus</name>
    <dbReference type="NCBI Taxonomy" id="51714"/>
    <lineage>
        <taxon>Eukaryota</taxon>
        <taxon>Viridiplantae</taxon>
        <taxon>Chlorophyta</taxon>
        <taxon>core chlorophytes</taxon>
        <taxon>Chlorophyceae</taxon>
        <taxon>CS clade</taxon>
        <taxon>Chlamydomonadales</taxon>
        <taxon>Volvocaceae</taxon>
        <taxon>Volvox</taxon>
    </lineage>
</organism>
<dbReference type="Proteomes" id="UP000747399">
    <property type="component" value="Unassembled WGS sequence"/>
</dbReference>